<evidence type="ECO:0000313" key="2">
    <source>
        <dbReference type="EMBL" id="GEZ01105.1"/>
    </source>
</evidence>
<feature type="region of interest" description="Disordered" evidence="1">
    <location>
        <begin position="27"/>
        <end position="60"/>
    </location>
</feature>
<dbReference type="AlphaFoldDB" id="A0A699HYX7"/>
<name>A0A699HYX7_TANCI</name>
<dbReference type="EMBL" id="BKCJ010231703">
    <property type="protein sequence ID" value="GEZ01105.1"/>
    <property type="molecule type" value="Genomic_DNA"/>
</dbReference>
<feature type="compositionally biased region" description="Acidic residues" evidence="1">
    <location>
        <begin position="48"/>
        <end position="59"/>
    </location>
</feature>
<reference evidence="2" key="1">
    <citation type="journal article" date="2019" name="Sci. Rep.">
        <title>Draft genome of Tanacetum cinerariifolium, the natural source of mosquito coil.</title>
        <authorList>
            <person name="Yamashiro T."/>
            <person name="Shiraishi A."/>
            <person name="Satake H."/>
            <person name="Nakayama K."/>
        </authorList>
    </citation>
    <scope>NUCLEOTIDE SEQUENCE</scope>
</reference>
<comment type="caution">
    <text evidence="2">The sequence shown here is derived from an EMBL/GenBank/DDBJ whole genome shotgun (WGS) entry which is preliminary data.</text>
</comment>
<proteinExistence type="predicted"/>
<evidence type="ECO:0008006" key="3">
    <source>
        <dbReference type="Google" id="ProtNLM"/>
    </source>
</evidence>
<evidence type="ECO:0000256" key="1">
    <source>
        <dbReference type="SAM" id="MobiDB-lite"/>
    </source>
</evidence>
<protein>
    <recommendedName>
        <fullName evidence="3">Reverse transcriptase domain-containing protein</fullName>
    </recommendedName>
</protein>
<accession>A0A699HYX7</accession>
<gene>
    <name evidence="2" type="ORF">Tci_473078</name>
</gene>
<organism evidence="2">
    <name type="scientific">Tanacetum cinerariifolium</name>
    <name type="common">Dalmatian daisy</name>
    <name type="synonym">Chrysanthemum cinerariifolium</name>
    <dbReference type="NCBI Taxonomy" id="118510"/>
    <lineage>
        <taxon>Eukaryota</taxon>
        <taxon>Viridiplantae</taxon>
        <taxon>Streptophyta</taxon>
        <taxon>Embryophyta</taxon>
        <taxon>Tracheophyta</taxon>
        <taxon>Spermatophyta</taxon>
        <taxon>Magnoliopsida</taxon>
        <taxon>eudicotyledons</taxon>
        <taxon>Gunneridae</taxon>
        <taxon>Pentapetalae</taxon>
        <taxon>asterids</taxon>
        <taxon>campanulids</taxon>
        <taxon>Asterales</taxon>
        <taxon>Asteraceae</taxon>
        <taxon>Asteroideae</taxon>
        <taxon>Anthemideae</taxon>
        <taxon>Anthemidinae</taxon>
        <taxon>Tanacetum</taxon>
    </lineage>
</organism>
<sequence>MSMEMLQARENLMKAIQAFLKKYDQIPPKEKKQATKDSSQYWKPPIFYDDDDDDDDEESSIPLRDIISELHMSVAIVPDLAITDSLIIEDENLNTIPDTESDEENKSSVKDLNLTLSESKDLSDNESECDVPVCDDSSFTNPLFDSNDDFTYSDDESFSEEDVPKENFKIYSNPLFEFDEEIISSKIDPPYNKIDSIP</sequence>